<keyword evidence="2" id="KW-0902">Two-component regulatory system</keyword>
<evidence type="ECO:0000256" key="2">
    <source>
        <dbReference type="ARBA" id="ARBA00023012"/>
    </source>
</evidence>
<dbReference type="InterPro" id="IPR001789">
    <property type="entry name" value="Sig_transdc_resp-reg_receiver"/>
</dbReference>
<name>A0ABX1ERR2_9PROT</name>
<evidence type="ECO:0000259" key="8">
    <source>
        <dbReference type="PROSITE" id="PS50110"/>
    </source>
</evidence>
<keyword evidence="11" id="KW-1185">Reference proteome</keyword>
<dbReference type="PROSITE" id="PS51755">
    <property type="entry name" value="OMPR_PHOB"/>
    <property type="match status" value="1"/>
</dbReference>
<keyword evidence="5" id="KW-0804">Transcription</keyword>
<evidence type="ECO:0000256" key="6">
    <source>
        <dbReference type="PROSITE-ProRule" id="PRU00169"/>
    </source>
</evidence>
<dbReference type="InterPro" id="IPR011006">
    <property type="entry name" value="CheY-like_superfamily"/>
</dbReference>
<dbReference type="Gene3D" id="3.40.50.2300">
    <property type="match status" value="1"/>
</dbReference>
<evidence type="ECO:0000256" key="4">
    <source>
        <dbReference type="ARBA" id="ARBA00023125"/>
    </source>
</evidence>
<dbReference type="InterPro" id="IPR039420">
    <property type="entry name" value="WalR-like"/>
</dbReference>
<gene>
    <name evidence="10" type="ORF">HB662_00915</name>
</gene>
<dbReference type="PROSITE" id="PS50110">
    <property type="entry name" value="RESPONSE_REGULATORY"/>
    <property type="match status" value="1"/>
</dbReference>
<feature type="DNA-binding region" description="OmpR/PhoB-type" evidence="7">
    <location>
        <begin position="144"/>
        <end position="242"/>
    </location>
</feature>
<dbReference type="Pfam" id="PF00486">
    <property type="entry name" value="Trans_reg_C"/>
    <property type="match status" value="1"/>
</dbReference>
<dbReference type="InterPro" id="IPR036388">
    <property type="entry name" value="WH-like_DNA-bd_sf"/>
</dbReference>
<evidence type="ECO:0000256" key="7">
    <source>
        <dbReference type="PROSITE-ProRule" id="PRU01091"/>
    </source>
</evidence>
<evidence type="ECO:0000256" key="1">
    <source>
        <dbReference type="ARBA" id="ARBA00022553"/>
    </source>
</evidence>
<accession>A0ABX1ERR2</accession>
<reference evidence="10 11" key="1">
    <citation type="submission" date="2020-03" db="EMBL/GenBank/DDBJ databases">
        <title>Roseomonas selenitidurans sp. nov. isolated from soil.</title>
        <authorList>
            <person name="Liu H."/>
        </authorList>
    </citation>
    <scope>NUCLEOTIDE SEQUENCE [LARGE SCALE GENOMIC DNA]</scope>
    <source>
        <strain evidence="10 11">JCM 15073</strain>
    </source>
</reference>
<feature type="domain" description="Response regulatory" evidence="8">
    <location>
        <begin position="22"/>
        <end position="136"/>
    </location>
</feature>
<feature type="modified residue" description="4-aspartylphosphate" evidence="6">
    <location>
        <position position="71"/>
    </location>
</feature>
<dbReference type="PANTHER" id="PTHR48111">
    <property type="entry name" value="REGULATOR OF RPOS"/>
    <property type="match status" value="1"/>
</dbReference>
<evidence type="ECO:0000313" key="10">
    <source>
        <dbReference type="EMBL" id="NKE43319.1"/>
    </source>
</evidence>
<feature type="domain" description="OmpR/PhoB-type" evidence="9">
    <location>
        <begin position="144"/>
        <end position="242"/>
    </location>
</feature>
<sequence>MPGTEIAPLMRHAPLHILLASPMLAGDGSTELGPLGNALLAGCRRVEPVACLGQVASRALRGGPYDAIVLDVPELREDAIAAVGDVRREGLQLPLLVIAARRSAAQEELALNHGADDVIAGPAPVGVVVARLSAMVRRIAGHGAALLTCGNVAVDRARQTVSVDGRSVPVTSREFEVLEALLSRRSALLTKDRFMSRLYGEEEGPDQRIIDVFICKLRRKLAAAGAAEIVRTVWGLGYVAEEPGPAAVAAARARHAAGLPRARRAHLRPAAGFDLHGA</sequence>
<dbReference type="SMART" id="SM00862">
    <property type="entry name" value="Trans_reg_C"/>
    <property type="match status" value="1"/>
</dbReference>
<organism evidence="10 11">
    <name type="scientific">Falsiroseomonas frigidaquae</name>
    <dbReference type="NCBI Taxonomy" id="487318"/>
    <lineage>
        <taxon>Bacteria</taxon>
        <taxon>Pseudomonadati</taxon>
        <taxon>Pseudomonadota</taxon>
        <taxon>Alphaproteobacteria</taxon>
        <taxon>Acetobacterales</taxon>
        <taxon>Roseomonadaceae</taxon>
        <taxon>Falsiroseomonas</taxon>
    </lineage>
</organism>
<keyword evidence="3" id="KW-0805">Transcription regulation</keyword>
<dbReference type="RefSeq" id="WP_168046236.1">
    <property type="nucleotide sequence ID" value="NZ_JAATJR010000001.1"/>
</dbReference>
<evidence type="ECO:0000256" key="5">
    <source>
        <dbReference type="ARBA" id="ARBA00023163"/>
    </source>
</evidence>
<dbReference type="InterPro" id="IPR001867">
    <property type="entry name" value="OmpR/PhoB-type_DNA-bd"/>
</dbReference>
<dbReference type="CDD" id="cd00383">
    <property type="entry name" value="trans_reg_C"/>
    <property type="match status" value="1"/>
</dbReference>
<dbReference type="Gene3D" id="1.10.10.10">
    <property type="entry name" value="Winged helix-like DNA-binding domain superfamily/Winged helix DNA-binding domain"/>
    <property type="match status" value="1"/>
</dbReference>
<evidence type="ECO:0000259" key="9">
    <source>
        <dbReference type="PROSITE" id="PS51755"/>
    </source>
</evidence>
<protein>
    <submittedName>
        <fullName evidence="10">Response regulator transcription factor</fullName>
    </submittedName>
</protein>
<evidence type="ECO:0000313" key="11">
    <source>
        <dbReference type="Proteomes" id="UP000765160"/>
    </source>
</evidence>
<dbReference type="PANTHER" id="PTHR48111:SF1">
    <property type="entry name" value="TWO-COMPONENT RESPONSE REGULATOR ORR33"/>
    <property type="match status" value="1"/>
</dbReference>
<proteinExistence type="predicted"/>
<comment type="caution">
    <text evidence="10">The sequence shown here is derived from an EMBL/GenBank/DDBJ whole genome shotgun (WGS) entry which is preliminary data.</text>
</comment>
<dbReference type="SUPFAM" id="SSF46894">
    <property type="entry name" value="C-terminal effector domain of the bipartite response regulators"/>
    <property type="match status" value="1"/>
</dbReference>
<dbReference type="Proteomes" id="UP000765160">
    <property type="component" value="Unassembled WGS sequence"/>
</dbReference>
<dbReference type="InterPro" id="IPR016032">
    <property type="entry name" value="Sig_transdc_resp-reg_C-effctor"/>
</dbReference>
<evidence type="ECO:0000256" key="3">
    <source>
        <dbReference type="ARBA" id="ARBA00023015"/>
    </source>
</evidence>
<keyword evidence="4 7" id="KW-0238">DNA-binding</keyword>
<keyword evidence="1 6" id="KW-0597">Phosphoprotein</keyword>
<dbReference type="SUPFAM" id="SSF52172">
    <property type="entry name" value="CheY-like"/>
    <property type="match status" value="1"/>
</dbReference>
<dbReference type="EMBL" id="JAAVTX010000001">
    <property type="protein sequence ID" value="NKE43319.1"/>
    <property type="molecule type" value="Genomic_DNA"/>
</dbReference>